<feature type="transmembrane region" description="Helical" evidence="7">
    <location>
        <begin position="270"/>
        <end position="291"/>
    </location>
</feature>
<evidence type="ECO:0000313" key="8">
    <source>
        <dbReference type="EMBL" id="PCJ42675.1"/>
    </source>
</evidence>
<feature type="transmembrane region" description="Helical" evidence="7">
    <location>
        <begin position="37"/>
        <end position="54"/>
    </location>
</feature>
<keyword evidence="4 7" id="KW-0812">Transmembrane</keyword>
<dbReference type="GO" id="GO:0016020">
    <property type="term" value="C:membrane"/>
    <property type="evidence" value="ECO:0007669"/>
    <property type="project" value="UniProtKB-SubCell"/>
</dbReference>
<evidence type="ECO:0000256" key="5">
    <source>
        <dbReference type="ARBA" id="ARBA00022989"/>
    </source>
</evidence>
<gene>
    <name evidence="8" type="ORF">COA71_03990</name>
</gene>
<feature type="transmembrane region" description="Helical" evidence="7">
    <location>
        <begin position="6"/>
        <end position="25"/>
    </location>
</feature>
<dbReference type="Proteomes" id="UP000228987">
    <property type="component" value="Unassembled WGS sequence"/>
</dbReference>
<evidence type="ECO:0000256" key="2">
    <source>
        <dbReference type="ARBA" id="ARBA00022448"/>
    </source>
</evidence>
<organism evidence="8 9">
    <name type="scientific">SAR86 cluster bacterium</name>
    <dbReference type="NCBI Taxonomy" id="2030880"/>
    <lineage>
        <taxon>Bacteria</taxon>
        <taxon>Pseudomonadati</taxon>
        <taxon>Pseudomonadota</taxon>
        <taxon>Gammaproteobacteria</taxon>
        <taxon>SAR86 cluster</taxon>
    </lineage>
</organism>
<evidence type="ECO:0000256" key="7">
    <source>
        <dbReference type="SAM" id="Phobius"/>
    </source>
</evidence>
<evidence type="ECO:0000256" key="3">
    <source>
        <dbReference type="ARBA" id="ARBA00022475"/>
    </source>
</evidence>
<dbReference type="InterPro" id="IPR004776">
    <property type="entry name" value="Mem_transp_PIN-like"/>
</dbReference>
<dbReference type="Pfam" id="PF03547">
    <property type="entry name" value="Mem_trans"/>
    <property type="match status" value="2"/>
</dbReference>
<keyword evidence="2" id="KW-0813">Transport</keyword>
<dbReference type="EMBL" id="NVWI01000002">
    <property type="protein sequence ID" value="PCJ42675.1"/>
    <property type="molecule type" value="Genomic_DNA"/>
</dbReference>
<dbReference type="GO" id="GO:0055085">
    <property type="term" value="P:transmembrane transport"/>
    <property type="evidence" value="ECO:0007669"/>
    <property type="project" value="InterPro"/>
</dbReference>
<dbReference type="AlphaFoldDB" id="A0A2A5CGP3"/>
<evidence type="ECO:0000256" key="6">
    <source>
        <dbReference type="ARBA" id="ARBA00023136"/>
    </source>
</evidence>
<evidence type="ECO:0000256" key="1">
    <source>
        <dbReference type="ARBA" id="ARBA00004141"/>
    </source>
</evidence>
<feature type="transmembrane region" description="Helical" evidence="7">
    <location>
        <begin position="120"/>
        <end position="143"/>
    </location>
</feature>
<keyword evidence="5 7" id="KW-1133">Transmembrane helix</keyword>
<sequence>MLYEILSILAPVFICAFIGYLWVKLQQPFDSAFATQLIVYVSTPCLIFSTFMEVEIDKEAFLNLMLAAFMTTMTFGLIAWPILKALKIDLHAFLPSQMFPNCGNMGLPLCMLAFGEEGLALGLTYFTVNVFFHFSIGMSISAGHISFKTLLRNPIFITIFITMLMVFNDIKAPAWIYNSTEILGGISIPLMLIALGVSLAQFKISSLKLSLSLSLFRLGLGFIVSVLIAELLGLEGASRGVLILQSTMPIAVFSYLFAAQNKRRPEEVAGTVVLSTLISFITLPFLLLYLLA</sequence>
<proteinExistence type="predicted"/>
<feature type="transmembrane region" description="Helical" evidence="7">
    <location>
        <begin position="60"/>
        <end position="80"/>
    </location>
</feature>
<keyword evidence="6 7" id="KW-0472">Membrane</keyword>
<keyword evidence="3" id="KW-1003">Cell membrane</keyword>
<name>A0A2A5CGP3_9GAMM</name>
<feature type="transmembrane region" description="Helical" evidence="7">
    <location>
        <begin position="182"/>
        <end position="202"/>
    </location>
</feature>
<feature type="transmembrane region" description="Helical" evidence="7">
    <location>
        <begin position="155"/>
        <end position="176"/>
    </location>
</feature>
<dbReference type="PANTHER" id="PTHR36838:SF1">
    <property type="entry name" value="SLR1864 PROTEIN"/>
    <property type="match status" value="1"/>
</dbReference>
<reference evidence="9" key="1">
    <citation type="submission" date="2017-08" db="EMBL/GenBank/DDBJ databases">
        <title>A dynamic microbial community with high functional redundancy inhabits the cold, oxic subseafloor aquifer.</title>
        <authorList>
            <person name="Tully B.J."/>
            <person name="Wheat C.G."/>
            <person name="Glazer B.T."/>
            <person name="Huber J.A."/>
        </authorList>
    </citation>
    <scope>NUCLEOTIDE SEQUENCE [LARGE SCALE GENOMIC DNA]</scope>
</reference>
<protein>
    <submittedName>
        <fullName evidence="8">Transporter</fullName>
    </submittedName>
</protein>
<accession>A0A2A5CGP3</accession>
<dbReference type="PANTHER" id="PTHR36838">
    <property type="entry name" value="AUXIN EFFLUX CARRIER FAMILY PROTEIN"/>
    <property type="match status" value="1"/>
</dbReference>
<feature type="transmembrane region" description="Helical" evidence="7">
    <location>
        <begin position="240"/>
        <end position="258"/>
    </location>
</feature>
<comment type="caution">
    <text evidence="8">The sequence shown here is derived from an EMBL/GenBank/DDBJ whole genome shotgun (WGS) entry which is preliminary data.</text>
</comment>
<feature type="transmembrane region" description="Helical" evidence="7">
    <location>
        <begin position="214"/>
        <end position="234"/>
    </location>
</feature>
<evidence type="ECO:0000313" key="9">
    <source>
        <dbReference type="Proteomes" id="UP000228987"/>
    </source>
</evidence>
<comment type="subcellular location">
    <subcellularLocation>
        <location evidence="1">Membrane</location>
        <topology evidence="1">Multi-pass membrane protein</topology>
    </subcellularLocation>
</comment>
<evidence type="ECO:0000256" key="4">
    <source>
        <dbReference type="ARBA" id="ARBA00022692"/>
    </source>
</evidence>